<reference evidence="3" key="1">
    <citation type="submission" date="2023-01" db="EMBL/GenBank/DDBJ databases">
        <title>Genome assembly of the deep-sea coral Lophelia pertusa.</title>
        <authorList>
            <person name="Herrera S."/>
            <person name="Cordes E."/>
        </authorList>
    </citation>
    <scope>NUCLEOTIDE SEQUENCE</scope>
    <source>
        <strain evidence="3">USNM1676648</strain>
        <tissue evidence="3">Polyp</tissue>
    </source>
</reference>
<dbReference type="GO" id="GO:0005524">
    <property type="term" value="F:ATP binding"/>
    <property type="evidence" value="ECO:0007669"/>
    <property type="project" value="InterPro"/>
</dbReference>
<dbReference type="PANTHER" id="PTHR24416:SF621">
    <property type="entry name" value="TYROSINE KINASE RECEPTOR CAD96CA"/>
    <property type="match status" value="1"/>
</dbReference>
<dbReference type="InterPro" id="IPR011009">
    <property type="entry name" value="Kinase-like_dom_sf"/>
</dbReference>
<evidence type="ECO:0000313" key="4">
    <source>
        <dbReference type="Proteomes" id="UP001163046"/>
    </source>
</evidence>
<dbReference type="InterPro" id="IPR000719">
    <property type="entry name" value="Prot_kinase_dom"/>
</dbReference>
<dbReference type="Proteomes" id="UP001163046">
    <property type="component" value="Unassembled WGS sequence"/>
</dbReference>
<dbReference type="GO" id="GO:0043235">
    <property type="term" value="C:receptor complex"/>
    <property type="evidence" value="ECO:0007669"/>
    <property type="project" value="TreeGrafter"/>
</dbReference>
<dbReference type="InterPro" id="IPR020635">
    <property type="entry name" value="Tyr_kinase_cat_dom"/>
</dbReference>
<dbReference type="OrthoDB" id="4062651at2759"/>
<evidence type="ECO:0000313" key="3">
    <source>
        <dbReference type="EMBL" id="KAJ7354982.1"/>
    </source>
</evidence>
<feature type="compositionally biased region" description="Basic and acidic residues" evidence="1">
    <location>
        <begin position="230"/>
        <end position="244"/>
    </location>
</feature>
<dbReference type="InterPro" id="IPR001245">
    <property type="entry name" value="Ser-Thr/Tyr_kinase_cat_dom"/>
</dbReference>
<dbReference type="GO" id="GO:0005886">
    <property type="term" value="C:plasma membrane"/>
    <property type="evidence" value="ECO:0007669"/>
    <property type="project" value="TreeGrafter"/>
</dbReference>
<name>A0A9W9YN86_9CNID</name>
<evidence type="ECO:0000259" key="2">
    <source>
        <dbReference type="PROSITE" id="PS50011"/>
    </source>
</evidence>
<dbReference type="SUPFAM" id="SSF56112">
    <property type="entry name" value="Protein kinase-like (PK-like)"/>
    <property type="match status" value="1"/>
</dbReference>
<gene>
    <name evidence="3" type="ORF">OS493_028643</name>
</gene>
<dbReference type="SMART" id="SM00219">
    <property type="entry name" value="TyrKc"/>
    <property type="match status" value="1"/>
</dbReference>
<dbReference type="GO" id="GO:0004714">
    <property type="term" value="F:transmembrane receptor protein tyrosine kinase activity"/>
    <property type="evidence" value="ECO:0007669"/>
    <property type="project" value="TreeGrafter"/>
</dbReference>
<dbReference type="GO" id="GO:0007169">
    <property type="term" value="P:cell surface receptor protein tyrosine kinase signaling pathway"/>
    <property type="evidence" value="ECO:0007669"/>
    <property type="project" value="TreeGrafter"/>
</dbReference>
<keyword evidence="4" id="KW-1185">Reference proteome</keyword>
<dbReference type="EMBL" id="MU827329">
    <property type="protein sequence ID" value="KAJ7354982.1"/>
    <property type="molecule type" value="Genomic_DNA"/>
</dbReference>
<dbReference type="PRINTS" id="PR00109">
    <property type="entry name" value="TYRKINASE"/>
</dbReference>
<dbReference type="InterPro" id="IPR050122">
    <property type="entry name" value="RTK"/>
</dbReference>
<dbReference type="Gene3D" id="1.10.510.10">
    <property type="entry name" value="Transferase(Phosphotransferase) domain 1"/>
    <property type="match status" value="1"/>
</dbReference>
<protein>
    <recommendedName>
        <fullName evidence="2">Protein kinase domain-containing protein</fullName>
    </recommendedName>
</protein>
<sequence length="244" mass="28423">MEYAPYGDLLGYLRKSRGLEAEYYSSPESWSTGSDVIRYAHVFPANFFRHEFLASRRSFTATWPPGMFLVGRGQGHVNVTGPPANQWTAPEHLFNDSDDRDVRVSEKSDVWSYGVVMYEIFTLGGVPYPGWNEWKVVYELKVNKYRMPQPEHVSDELYQIMTDCWNEDPSTRPTFDHLHEITTRFVQDEYYVDLDMSKYEPSRYTNVEEMAASIGQTISFENWDTSQENEASKDSDLPKQDSWL</sequence>
<dbReference type="PANTHER" id="PTHR24416">
    <property type="entry name" value="TYROSINE-PROTEIN KINASE RECEPTOR"/>
    <property type="match status" value="1"/>
</dbReference>
<feature type="region of interest" description="Disordered" evidence="1">
    <location>
        <begin position="224"/>
        <end position="244"/>
    </location>
</feature>
<comment type="caution">
    <text evidence="3">The sequence shown here is derived from an EMBL/GenBank/DDBJ whole genome shotgun (WGS) entry which is preliminary data.</text>
</comment>
<dbReference type="AlphaFoldDB" id="A0A9W9YN86"/>
<dbReference type="Pfam" id="PF07714">
    <property type="entry name" value="PK_Tyr_Ser-Thr"/>
    <property type="match status" value="1"/>
</dbReference>
<accession>A0A9W9YN86</accession>
<dbReference type="FunFam" id="1.10.510.10:FF:001346">
    <property type="entry name" value="Uncharacterized protein"/>
    <property type="match status" value="1"/>
</dbReference>
<proteinExistence type="predicted"/>
<evidence type="ECO:0000256" key="1">
    <source>
        <dbReference type="SAM" id="MobiDB-lite"/>
    </source>
</evidence>
<organism evidence="3 4">
    <name type="scientific">Desmophyllum pertusum</name>
    <dbReference type="NCBI Taxonomy" id="174260"/>
    <lineage>
        <taxon>Eukaryota</taxon>
        <taxon>Metazoa</taxon>
        <taxon>Cnidaria</taxon>
        <taxon>Anthozoa</taxon>
        <taxon>Hexacorallia</taxon>
        <taxon>Scleractinia</taxon>
        <taxon>Caryophylliina</taxon>
        <taxon>Caryophylliidae</taxon>
        <taxon>Desmophyllum</taxon>
    </lineage>
</organism>
<dbReference type="PROSITE" id="PS50011">
    <property type="entry name" value="PROTEIN_KINASE_DOM"/>
    <property type="match status" value="1"/>
</dbReference>
<feature type="domain" description="Protein kinase" evidence="2">
    <location>
        <begin position="1"/>
        <end position="186"/>
    </location>
</feature>